<sequence length="181" mass="18784">MSGGVTIAGSGRYAANKSDPLYQAGIGDDYQPGQVVLQWRVPAITVVPGGPPDVTLRPGGETGYPGVRVRAEEEATGLRRTVRVTLPPGEGLQFVEEGAPGYTLTVWDASGGLSYSLGTLSADGQTLTFTDVLLGLAGAGSISTMWVAVKSTGSPRHADTQLAFQVGDRSSNSTPIHIVDR</sequence>
<evidence type="ECO:0000313" key="1">
    <source>
        <dbReference type="EMBL" id="PAU45721.1"/>
    </source>
</evidence>
<dbReference type="EMBL" id="NSJV01000541">
    <property type="protein sequence ID" value="PAU45721.1"/>
    <property type="molecule type" value="Genomic_DNA"/>
</dbReference>
<evidence type="ECO:0000313" key="2">
    <source>
        <dbReference type="Proteomes" id="UP000218944"/>
    </source>
</evidence>
<reference evidence="1 2" key="1">
    <citation type="submission" date="2017-08" db="EMBL/GenBank/DDBJ databases">
        <title>Genome sequence of Streptomyces albireticuli NRRL B-1670.</title>
        <authorList>
            <person name="Graham D.E."/>
            <person name="Mahan K.M."/>
            <person name="Klingeman D.M."/>
            <person name="Hettich R.L."/>
            <person name="Parry R.J."/>
            <person name="Spain J.C."/>
        </authorList>
    </citation>
    <scope>NUCLEOTIDE SEQUENCE [LARGE SCALE GENOMIC DNA]</scope>
    <source>
        <strain evidence="1 2">NRRL B-1670</strain>
    </source>
</reference>
<protein>
    <submittedName>
        <fullName evidence="1">Uncharacterized protein</fullName>
    </submittedName>
</protein>
<dbReference type="Proteomes" id="UP000218944">
    <property type="component" value="Unassembled WGS sequence"/>
</dbReference>
<comment type="caution">
    <text evidence="1">The sequence shown here is derived from an EMBL/GenBank/DDBJ whole genome shotgun (WGS) entry which is preliminary data.</text>
</comment>
<gene>
    <name evidence="1" type="ORF">CK936_27975</name>
</gene>
<organism evidence="1 2">
    <name type="scientific">Streptomyces albireticuli</name>
    <dbReference type="NCBI Taxonomy" id="1940"/>
    <lineage>
        <taxon>Bacteria</taxon>
        <taxon>Bacillati</taxon>
        <taxon>Actinomycetota</taxon>
        <taxon>Actinomycetes</taxon>
        <taxon>Kitasatosporales</taxon>
        <taxon>Streptomycetaceae</taxon>
        <taxon>Streptomyces</taxon>
    </lineage>
</organism>
<name>A0A2A2D2I7_9ACTN</name>
<accession>A0A2A2D2I7</accession>
<keyword evidence="2" id="KW-1185">Reference proteome</keyword>
<dbReference type="AlphaFoldDB" id="A0A2A2D2I7"/>
<proteinExistence type="predicted"/>